<reference evidence="1" key="1">
    <citation type="journal article" date="2021" name="Proc. Natl. Acad. Sci. U.S.A.">
        <title>A Catalog of Tens of Thousands of Viruses from Human Metagenomes Reveals Hidden Associations with Chronic Diseases.</title>
        <authorList>
            <person name="Tisza M.J."/>
            <person name="Buck C.B."/>
        </authorList>
    </citation>
    <scope>NUCLEOTIDE SEQUENCE</scope>
    <source>
        <strain evidence="1">Cti5L29</strain>
    </source>
</reference>
<proteinExistence type="predicted"/>
<protein>
    <submittedName>
        <fullName evidence="1">Short C-terminal domain</fullName>
    </submittedName>
</protein>
<organism evidence="1">
    <name type="scientific">virus sp. cti5L29</name>
    <dbReference type="NCBI Taxonomy" id="2826813"/>
    <lineage>
        <taxon>Viruses</taxon>
    </lineage>
</organism>
<dbReference type="EMBL" id="BK015841">
    <property type="protein sequence ID" value="DAE27593.1"/>
    <property type="molecule type" value="Genomic_DNA"/>
</dbReference>
<sequence length="105" mass="12379">MQLNQIFNIEQYSEAFEYISQNGYTIKEIEKDINGNRQFQIVEIPEPSQKQLAEQEIQGLKDLLASTDYKAIKYAEGLFTEEEYAEIKALRQSWRDKINELEKIV</sequence>
<accession>A0A8S5R937</accession>
<evidence type="ECO:0000313" key="1">
    <source>
        <dbReference type="EMBL" id="DAE27593.1"/>
    </source>
</evidence>
<name>A0A8S5R937_9VIRU</name>